<dbReference type="SUPFAM" id="SSF52172">
    <property type="entry name" value="CheY-like"/>
    <property type="match status" value="1"/>
</dbReference>
<name>E4PS51_MARAH</name>
<dbReference type="RefSeq" id="WP_014579375.1">
    <property type="nucleotide sequence ID" value="NC_017507.1"/>
</dbReference>
<dbReference type="PATRIC" id="fig|225937.3.peg.4315"/>
<dbReference type="EMBL" id="CP001980">
    <property type="protein sequence ID" value="ADQ00086.1"/>
    <property type="molecule type" value="Genomic_DNA"/>
</dbReference>
<keyword evidence="1" id="KW-0614">Plasmid</keyword>
<protein>
    <recommendedName>
        <fullName evidence="3">Response regulatory domain-containing protein</fullName>
    </recommendedName>
</protein>
<geneLocation type="plasmid" evidence="1 2">
    <name>pHP-187</name>
</geneLocation>
<evidence type="ECO:0000313" key="2">
    <source>
        <dbReference type="Proteomes" id="UP000007077"/>
    </source>
</evidence>
<organism evidence="1 2">
    <name type="scientific">Marinobacter adhaerens (strain DSM 23420 / HP15)</name>
    <dbReference type="NCBI Taxonomy" id="225937"/>
    <lineage>
        <taxon>Bacteria</taxon>
        <taxon>Pseudomonadati</taxon>
        <taxon>Pseudomonadota</taxon>
        <taxon>Gammaproteobacteria</taxon>
        <taxon>Pseudomonadales</taxon>
        <taxon>Marinobacteraceae</taxon>
        <taxon>Marinobacter</taxon>
    </lineage>
</organism>
<proteinExistence type="predicted"/>
<sequence>MISAKNAPSFRSEVMQAGAIKLFEKPLRMSELQASVRGLTRT</sequence>
<reference evidence="1 2" key="1">
    <citation type="journal article" date="2010" name="Stand. Genomic Sci.">
        <title>Complete genome sequence of Marinobacter adhaerens type strain (HP15), a diatom-interacting marine microorganism.</title>
        <authorList>
            <person name="Gardes A."/>
            <person name="Kaeppel E."/>
            <person name="Shehzad A."/>
            <person name="Seebah S."/>
            <person name="Teeling H."/>
            <person name="Yarza P."/>
            <person name="Glockner F.O."/>
            <person name="Grossart H.P."/>
            <person name="Ullrich M.S."/>
        </authorList>
    </citation>
    <scope>NUCLEOTIDE SEQUENCE [LARGE SCALE GENOMIC DNA]</scope>
    <source>
        <strain evidence="2">DSM 23420 / HP15</strain>
        <plasmid evidence="2">Plasmid pHP-187</plasmid>
    </source>
</reference>
<dbReference type="AlphaFoldDB" id="E4PS51"/>
<accession>E4PS51</accession>
<dbReference type="Proteomes" id="UP000007077">
    <property type="component" value="Plasmid pHP-187"/>
</dbReference>
<gene>
    <name evidence="1" type="ordered locus">HP15_p187g89</name>
</gene>
<dbReference type="KEGG" id="mad:HP15_p187g89"/>
<reference evidence="2" key="2">
    <citation type="submission" date="2010-02" db="EMBL/GenBank/DDBJ databases">
        <title>Complete genome sequence of Marinobacter adhaerens type strain (HP15).</title>
        <authorList>
            <person name="Gaerdes A.A.M."/>
            <person name="Kaeppel E."/>
            <person name="Shezad A."/>
            <person name="Seebah S."/>
            <person name="Teeling H."/>
            <person name="Yarza P."/>
            <person name="Gloeckner F.O."/>
            <person name="Ullrich M.S."/>
        </authorList>
    </citation>
    <scope>NUCLEOTIDE SEQUENCE [LARGE SCALE GENOMIC DNA]</scope>
    <source>
        <strain evidence="2">DSM 23420 / HP15</strain>
        <plasmid evidence="2">Plasmid pHP-187</plasmid>
    </source>
</reference>
<evidence type="ECO:0008006" key="3">
    <source>
        <dbReference type="Google" id="ProtNLM"/>
    </source>
</evidence>
<evidence type="ECO:0000313" key="1">
    <source>
        <dbReference type="EMBL" id="ADQ00086.1"/>
    </source>
</evidence>
<dbReference type="HOGENOM" id="CLU_3253768_0_0_6"/>
<dbReference type="InterPro" id="IPR011006">
    <property type="entry name" value="CheY-like_superfamily"/>
</dbReference>